<dbReference type="AlphaFoldDB" id="A0A402AR36"/>
<dbReference type="Pfam" id="PF13671">
    <property type="entry name" value="AAA_33"/>
    <property type="match status" value="1"/>
</dbReference>
<proteinExistence type="predicted"/>
<reference evidence="2" key="1">
    <citation type="submission" date="2018-12" db="EMBL/GenBank/DDBJ databases">
        <title>Tengunoibacter tsumagoiensis gen. nov., sp. nov., Dictyobacter kobayashii sp. nov., D. alpinus sp. nov., and D. joshuensis sp. nov. and description of Dictyobacteraceae fam. nov. within the order Ktedonobacterales isolated from Tengu-no-mugimeshi.</title>
        <authorList>
            <person name="Wang C.M."/>
            <person name="Zheng Y."/>
            <person name="Sakai Y."/>
            <person name="Toyoda A."/>
            <person name="Minakuchi Y."/>
            <person name="Abe K."/>
            <person name="Yokota A."/>
            <person name="Yabe S."/>
        </authorList>
    </citation>
    <scope>NUCLEOTIDE SEQUENCE [LARGE SCALE GENOMIC DNA]</scope>
    <source>
        <strain evidence="2">Uno11</strain>
    </source>
</reference>
<comment type="caution">
    <text evidence="1">The sequence shown here is derived from an EMBL/GenBank/DDBJ whole genome shotgun (WGS) entry which is preliminary data.</text>
</comment>
<evidence type="ECO:0000313" key="2">
    <source>
        <dbReference type="Proteomes" id="UP000287188"/>
    </source>
</evidence>
<evidence type="ECO:0000313" key="1">
    <source>
        <dbReference type="EMBL" id="GCE21559.1"/>
    </source>
</evidence>
<dbReference type="EMBL" id="BIFS01000001">
    <property type="protein sequence ID" value="GCE21559.1"/>
    <property type="molecule type" value="Genomic_DNA"/>
</dbReference>
<dbReference type="InterPro" id="IPR027417">
    <property type="entry name" value="P-loop_NTPase"/>
</dbReference>
<evidence type="ECO:0008006" key="3">
    <source>
        <dbReference type="Google" id="ProtNLM"/>
    </source>
</evidence>
<sequence length="191" mass="21132">MRKPLLIIINGLPGVGKTTLAKRLGHDLTLPVLCRDEIIETLFDALDCPTTGRPTTLGHAGFRLLHYCAGQILATGQDLIVEASMTRPALASAEFRQLRQAHDFEPLQISCYADGEVIRQRFLQRAGTSERHDCHRDLEFAAQNYDLFTTGRCEPLDLGGQLIELDTSNFAACDYSGLLHTLRAALIRMAP</sequence>
<keyword evidence="2" id="KW-1185">Reference proteome</keyword>
<name>A0A402AR36_9CHLR</name>
<dbReference type="PANTHER" id="PTHR37807:SF3">
    <property type="entry name" value="OS07G0160300 PROTEIN"/>
    <property type="match status" value="1"/>
</dbReference>
<dbReference type="OrthoDB" id="1201990at2"/>
<dbReference type="RefSeq" id="WP_126553297.1">
    <property type="nucleotide sequence ID" value="NZ_BIFS01000001.1"/>
</dbReference>
<protein>
    <recommendedName>
        <fullName evidence="3">Kinase</fullName>
    </recommendedName>
</protein>
<dbReference type="Gene3D" id="3.40.50.300">
    <property type="entry name" value="P-loop containing nucleotide triphosphate hydrolases"/>
    <property type="match status" value="1"/>
</dbReference>
<gene>
    <name evidence="1" type="ORF">KDK_53590</name>
</gene>
<dbReference type="Proteomes" id="UP000287188">
    <property type="component" value="Unassembled WGS sequence"/>
</dbReference>
<organism evidence="1 2">
    <name type="scientific">Dictyobacter kobayashii</name>
    <dbReference type="NCBI Taxonomy" id="2014872"/>
    <lineage>
        <taxon>Bacteria</taxon>
        <taxon>Bacillati</taxon>
        <taxon>Chloroflexota</taxon>
        <taxon>Ktedonobacteria</taxon>
        <taxon>Ktedonobacterales</taxon>
        <taxon>Dictyobacteraceae</taxon>
        <taxon>Dictyobacter</taxon>
    </lineage>
</organism>
<accession>A0A402AR36</accession>
<dbReference type="SUPFAM" id="SSF52540">
    <property type="entry name" value="P-loop containing nucleoside triphosphate hydrolases"/>
    <property type="match status" value="1"/>
</dbReference>
<dbReference type="PANTHER" id="PTHR37807">
    <property type="entry name" value="OS07G0160300 PROTEIN"/>
    <property type="match status" value="1"/>
</dbReference>